<dbReference type="GO" id="GO:0003755">
    <property type="term" value="F:peptidyl-prolyl cis-trans isomerase activity"/>
    <property type="evidence" value="ECO:0007669"/>
    <property type="project" value="UniProtKB-UniRule"/>
</dbReference>
<dbReference type="EC" id="5.2.1.8" evidence="6"/>
<evidence type="ECO:0000256" key="6">
    <source>
        <dbReference type="RuleBase" id="RU003915"/>
    </source>
</evidence>
<comment type="similarity">
    <text evidence="2 6">Belongs to the FKBP-type PPIase family.</text>
</comment>
<dbReference type="STRING" id="966.BTA35_0209075"/>
<keyword evidence="9" id="KW-1185">Reference proteome</keyword>
<dbReference type="RefSeq" id="WP_078319492.1">
    <property type="nucleotide sequence ID" value="NZ_FXTS01000003.1"/>
</dbReference>
<dbReference type="InterPro" id="IPR046357">
    <property type="entry name" value="PPIase_dom_sf"/>
</dbReference>
<keyword evidence="4 5" id="KW-0413">Isomerase</keyword>
<evidence type="ECO:0000256" key="5">
    <source>
        <dbReference type="PROSITE-ProRule" id="PRU00277"/>
    </source>
</evidence>
<dbReference type="Gene3D" id="3.10.50.40">
    <property type="match status" value="1"/>
</dbReference>
<evidence type="ECO:0000256" key="3">
    <source>
        <dbReference type="ARBA" id="ARBA00023110"/>
    </source>
</evidence>
<dbReference type="SUPFAM" id="SSF54534">
    <property type="entry name" value="FKBP-like"/>
    <property type="match status" value="1"/>
</dbReference>
<feature type="domain" description="PPIase FKBP-type" evidence="7">
    <location>
        <begin position="9"/>
        <end position="83"/>
    </location>
</feature>
<dbReference type="PANTHER" id="PTHR47861">
    <property type="entry name" value="FKBP-TYPE PEPTIDYL-PROLYL CIS-TRANS ISOMERASE SLYD"/>
    <property type="match status" value="1"/>
</dbReference>
<sequence>MSEQQIGPGKQVTLHFALKLAEGATVDSTFDKDPVRLIVGDGNLPAGFETPLLGLSAGAKEIFDIEPEHAFGQHNPSNIQKLPRQQFAPELELEPGLMLSFADKANGELPGVVVEFDDEQVTVDFNHPLAGRALKFEVEIIAVEDAPEQATEA</sequence>
<evidence type="ECO:0000313" key="8">
    <source>
        <dbReference type="EMBL" id="OOV87138.1"/>
    </source>
</evidence>
<dbReference type="InterPro" id="IPR001179">
    <property type="entry name" value="PPIase_FKBP_dom"/>
</dbReference>
<reference evidence="8" key="1">
    <citation type="submission" date="2017-02" db="EMBL/GenBank/DDBJ databases">
        <title>Draft Genome Sequence of the Salt Water Bacterium Oceanospirillum linum ATCC 11336.</title>
        <authorList>
            <person name="Trachtenberg A.M."/>
            <person name="Carney J.G."/>
            <person name="Linnane J.D."/>
            <person name="Rheaume B.A."/>
            <person name="Pitts N.L."/>
            <person name="Mykles D.L."/>
            <person name="Maclea K.S."/>
        </authorList>
    </citation>
    <scope>NUCLEOTIDE SEQUENCE [LARGE SCALE GENOMIC DNA]</scope>
    <source>
        <strain evidence="8">ATCC 11336</strain>
    </source>
</reference>
<dbReference type="PROSITE" id="PS50059">
    <property type="entry name" value="FKBP_PPIASE"/>
    <property type="match status" value="1"/>
</dbReference>
<gene>
    <name evidence="8" type="ORF">BTA35_0209075</name>
</gene>
<evidence type="ECO:0000259" key="7">
    <source>
        <dbReference type="PROSITE" id="PS50059"/>
    </source>
</evidence>
<dbReference type="PANTHER" id="PTHR47861:SF4">
    <property type="entry name" value="FKBP-TYPE 16 KDA PEPTIDYL-PROLYL CIS-TRANS ISOMERASE"/>
    <property type="match status" value="1"/>
</dbReference>
<keyword evidence="3 5" id="KW-0697">Rotamase</keyword>
<comment type="catalytic activity">
    <reaction evidence="1 5 6">
        <text>[protein]-peptidylproline (omega=180) = [protein]-peptidylproline (omega=0)</text>
        <dbReference type="Rhea" id="RHEA:16237"/>
        <dbReference type="Rhea" id="RHEA-COMP:10747"/>
        <dbReference type="Rhea" id="RHEA-COMP:10748"/>
        <dbReference type="ChEBI" id="CHEBI:83833"/>
        <dbReference type="ChEBI" id="CHEBI:83834"/>
        <dbReference type="EC" id="5.2.1.8"/>
    </reaction>
</comment>
<organism evidence="8 9">
    <name type="scientific">Oceanospirillum linum</name>
    <dbReference type="NCBI Taxonomy" id="966"/>
    <lineage>
        <taxon>Bacteria</taxon>
        <taxon>Pseudomonadati</taxon>
        <taxon>Pseudomonadota</taxon>
        <taxon>Gammaproteobacteria</taxon>
        <taxon>Oceanospirillales</taxon>
        <taxon>Oceanospirillaceae</taxon>
        <taxon>Oceanospirillum</taxon>
    </lineage>
</organism>
<evidence type="ECO:0000256" key="1">
    <source>
        <dbReference type="ARBA" id="ARBA00000971"/>
    </source>
</evidence>
<protein>
    <recommendedName>
        <fullName evidence="6">Peptidyl-prolyl cis-trans isomerase</fullName>
        <ecNumber evidence="6">5.2.1.8</ecNumber>
    </recommendedName>
</protein>
<accession>A0A1T1HB94</accession>
<name>A0A1T1HB94_OCELI</name>
<dbReference type="Proteomes" id="UP000190064">
    <property type="component" value="Unassembled WGS sequence"/>
</dbReference>
<dbReference type="EMBL" id="MTSD02000003">
    <property type="protein sequence ID" value="OOV87138.1"/>
    <property type="molecule type" value="Genomic_DNA"/>
</dbReference>
<comment type="caution">
    <text evidence="8">The sequence shown here is derived from an EMBL/GenBank/DDBJ whole genome shotgun (WGS) entry which is preliminary data.</text>
</comment>
<proteinExistence type="inferred from homology"/>
<evidence type="ECO:0000313" key="9">
    <source>
        <dbReference type="Proteomes" id="UP000190064"/>
    </source>
</evidence>
<evidence type="ECO:0000256" key="2">
    <source>
        <dbReference type="ARBA" id="ARBA00006577"/>
    </source>
</evidence>
<evidence type="ECO:0000256" key="4">
    <source>
        <dbReference type="ARBA" id="ARBA00023235"/>
    </source>
</evidence>
<dbReference type="AlphaFoldDB" id="A0A1T1HB94"/>
<dbReference type="Pfam" id="PF00254">
    <property type="entry name" value="FKBP_C"/>
    <property type="match status" value="1"/>
</dbReference>